<evidence type="ECO:0008006" key="5">
    <source>
        <dbReference type="Google" id="ProtNLM"/>
    </source>
</evidence>
<feature type="compositionally biased region" description="Low complexity" evidence="2">
    <location>
        <begin position="21"/>
        <end position="33"/>
    </location>
</feature>
<feature type="coiled-coil region" evidence="1">
    <location>
        <begin position="73"/>
        <end position="136"/>
    </location>
</feature>
<dbReference type="Proteomes" id="UP001162060">
    <property type="component" value="Unassembled WGS sequence"/>
</dbReference>
<gene>
    <name evidence="3" type="ORF">PM001_LOCUS6432</name>
</gene>
<name>A0AAV1TIR8_9STRA</name>
<accession>A0AAV1TIR8</accession>
<comment type="caution">
    <text evidence="3">The sequence shown here is derived from an EMBL/GenBank/DDBJ whole genome shotgun (WGS) entry which is preliminary data.</text>
</comment>
<feature type="compositionally biased region" description="Polar residues" evidence="2">
    <location>
        <begin position="38"/>
        <end position="52"/>
    </location>
</feature>
<proteinExistence type="predicted"/>
<dbReference type="AlphaFoldDB" id="A0AAV1TIR8"/>
<feature type="compositionally biased region" description="Basic and acidic residues" evidence="2">
    <location>
        <begin position="58"/>
        <end position="70"/>
    </location>
</feature>
<feature type="region of interest" description="Disordered" evidence="2">
    <location>
        <begin position="1"/>
        <end position="72"/>
    </location>
</feature>
<sequence>MSWTPIVLEETRDRDPEGLESELLSSGASDASDFAAKSVQSVKCSSITTSPRSPALDDEQRRSRHNANERRRTKALKMRLLHMREEMEDLERQRSRLKKKDPVRQNSVLINTMTLIDELREEQQELYKKLRVWDLQNSTYQTIVAECGANSSAFGVVDVQDEVSEHLELNNDRLVQAPIFQRVLFRHPLPLDVVMACVKESYESIMAFRAERDFESLDAEVLGWQDKRLLNAKSLRFMLSQQFECVPPSELVYKTWNMLTDVDLYRYMQPRTVALELLQRVTQDCVVVRLSVSNGDTVHHSILLIARGRIDGGYLITYRSIPLSVGQQQFAAMESTYVHLSNWYMFLEKVTPTGVSACEVTFGGTVVNQSIEYLRYLMMEVVAGVVRWQTAVGHNKFRLEHS</sequence>
<dbReference type="EMBL" id="CAKLBY020000051">
    <property type="protein sequence ID" value="CAK7920060.1"/>
    <property type="molecule type" value="Genomic_DNA"/>
</dbReference>
<evidence type="ECO:0000256" key="2">
    <source>
        <dbReference type="SAM" id="MobiDB-lite"/>
    </source>
</evidence>
<evidence type="ECO:0000256" key="1">
    <source>
        <dbReference type="SAM" id="Coils"/>
    </source>
</evidence>
<evidence type="ECO:0000313" key="3">
    <source>
        <dbReference type="EMBL" id="CAK7920060.1"/>
    </source>
</evidence>
<evidence type="ECO:0000313" key="4">
    <source>
        <dbReference type="Proteomes" id="UP001162060"/>
    </source>
</evidence>
<organism evidence="3 4">
    <name type="scientific">Peronospora matthiolae</name>
    <dbReference type="NCBI Taxonomy" id="2874970"/>
    <lineage>
        <taxon>Eukaryota</taxon>
        <taxon>Sar</taxon>
        <taxon>Stramenopiles</taxon>
        <taxon>Oomycota</taxon>
        <taxon>Peronosporomycetes</taxon>
        <taxon>Peronosporales</taxon>
        <taxon>Peronosporaceae</taxon>
        <taxon>Peronospora</taxon>
    </lineage>
</organism>
<protein>
    <recommendedName>
        <fullName evidence="5">BHLH domain-containing protein</fullName>
    </recommendedName>
</protein>
<keyword evidence="1" id="KW-0175">Coiled coil</keyword>
<reference evidence="3" key="1">
    <citation type="submission" date="2024-01" db="EMBL/GenBank/DDBJ databases">
        <authorList>
            <person name="Webb A."/>
        </authorList>
    </citation>
    <scope>NUCLEOTIDE SEQUENCE</scope>
    <source>
        <strain evidence="3">Pm1</strain>
    </source>
</reference>